<evidence type="ECO:0000313" key="6">
    <source>
        <dbReference type="Proteomes" id="UP000007239"/>
    </source>
</evidence>
<dbReference type="InterPro" id="IPR002123">
    <property type="entry name" value="Plipid/glycerol_acylTrfase"/>
</dbReference>
<evidence type="ECO:0000259" key="4">
    <source>
        <dbReference type="SMART" id="SM00563"/>
    </source>
</evidence>
<dbReference type="Proteomes" id="UP000007239">
    <property type="component" value="Chromosome"/>
</dbReference>
<dbReference type="Pfam" id="PF01553">
    <property type="entry name" value="Acyltransferase"/>
    <property type="match status" value="1"/>
</dbReference>
<reference evidence="5" key="1">
    <citation type="submission" date="2011-05" db="EMBL/GenBank/DDBJ databases">
        <title>Complete sequence of Thermoanaerobacterium xylanolyticum LX-11.</title>
        <authorList>
            <consortium name="US DOE Joint Genome Institute"/>
            <person name="Lucas S."/>
            <person name="Han J."/>
            <person name="Lapidus A."/>
            <person name="Cheng J.-F."/>
            <person name="Goodwin L."/>
            <person name="Pitluck S."/>
            <person name="Peters L."/>
            <person name="Mikhailova N."/>
            <person name="Lu M."/>
            <person name="Han C."/>
            <person name="Tapia R."/>
            <person name="Land M."/>
            <person name="Hauser L."/>
            <person name="Kyrpides N."/>
            <person name="Ivanova N."/>
            <person name="Pagani I."/>
            <person name="Hemme C."/>
            <person name="Woyke T."/>
        </authorList>
    </citation>
    <scope>NUCLEOTIDE SEQUENCE</scope>
    <source>
        <strain evidence="5">LX-11</strain>
    </source>
</reference>
<keyword evidence="2 5" id="KW-0012">Acyltransferase</keyword>
<evidence type="ECO:0000313" key="5">
    <source>
        <dbReference type="EMBL" id="AEF16447.1"/>
    </source>
</evidence>
<dbReference type="STRING" id="858215.Thexy_0391"/>
<proteinExistence type="predicted"/>
<keyword evidence="1 5" id="KW-0808">Transferase</keyword>
<dbReference type="SMART" id="SM00563">
    <property type="entry name" value="PlsC"/>
    <property type="match status" value="1"/>
</dbReference>
<dbReference type="CDD" id="cd07989">
    <property type="entry name" value="LPLAT_AGPAT-like"/>
    <property type="match status" value="1"/>
</dbReference>
<dbReference type="HOGENOM" id="CLU_027938_6_1_9"/>
<protein>
    <submittedName>
        <fullName evidence="5">Phospholipid/glycerol acyltransferase</fullName>
    </submittedName>
</protein>
<organism evidence="5 6">
    <name type="scientific">Thermoanaerobacterium xylanolyticum (strain ATCC 49914 / DSM 7097 / LX-11)</name>
    <dbReference type="NCBI Taxonomy" id="858215"/>
    <lineage>
        <taxon>Bacteria</taxon>
        <taxon>Bacillati</taxon>
        <taxon>Bacillota</taxon>
        <taxon>Clostridia</taxon>
        <taxon>Thermoanaerobacterales</taxon>
        <taxon>Thermoanaerobacteraceae</taxon>
        <taxon>Thermoanaerobacterium</taxon>
    </lineage>
</organism>
<keyword evidence="3" id="KW-0472">Membrane</keyword>
<evidence type="ECO:0000256" key="1">
    <source>
        <dbReference type="ARBA" id="ARBA00022679"/>
    </source>
</evidence>
<gene>
    <name evidence="5" type="ordered locus">Thexy_0391</name>
</gene>
<accession>F6BGU0</accession>
<dbReference type="GO" id="GO:0006654">
    <property type="term" value="P:phosphatidic acid biosynthetic process"/>
    <property type="evidence" value="ECO:0007669"/>
    <property type="project" value="TreeGrafter"/>
</dbReference>
<sequence>MVLYYFIKTITLAIMSLFFGFNVNLLGNLPDEPCIFVANHKSILDPIALMDAIDRRVFFIASKDLYRMPILSLILNALETIPIKKNSADVSALKKAIKMLDDGRSIALFPEGGISLDKSVIKIYKGAMYLSCKTGCPIVPVGINGTDVVLPMGEYLPHAGRISVTIGKSIYPDVSMDKGDCLDKMAHEVLNSLNSLINNRDLK</sequence>
<dbReference type="KEGG" id="txy:Thexy_0391"/>
<dbReference type="SUPFAM" id="SSF69593">
    <property type="entry name" value="Glycerol-3-phosphate (1)-acyltransferase"/>
    <property type="match status" value="1"/>
</dbReference>
<dbReference type="EMBL" id="CP002739">
    <property type="protein sequence ID" value="AEF16447.1"/>
    <property type="molecule type" value="Genomic_DNA"/>
</dbReference>
<keyword evidence="3" id="KW-1133">Transmembrane helix</keyword>
<name>F6BGU0_THEXL</name>
<feature type="domain" description="Phospholipid/glycerol acyltransferase" evidence="4">
    <location>
        <begin position="34"/>
        <end position="146"/>
    </location>
</feature>
<dbReference type="PANTHER" id="PTHR10434">
    <property type="entry name" value="1-ACYL-SN-GLYCEROL-3-PHOSPHATE ACYLTRANSFERASE"/>
    <property type="match status" value="1"/>
</dbReference>
<keyword evidence="6" id="KW-1185">Reference proteome</keyword>
<evidence type="ECO:0000256" key="2">
    <source>
        <dbReference type="ARBA" id="ARBA00023315"/>
    </source>
</evidence>
<evidence type="ECO:0000256" key="3">
    <source>
        <dbReference type="SAM" id="Phobius"/>
    </source>
</evidence>
<dbReference type="GO" id="GO:0003841">
    <property type="term" value="F:1-acylglycerol-3-phosphate O-acyltransferase activity"/>
    <property type="evidence" value="ECO:0007669"/>
    <property type="project" value="TreeGrafter"/>
</dbReference>
<dbReference type="eggNOG" id="COG0204">
    <property type="taxonomic scope" value="Bacteria"/>
</dbReference>
<dbReference type="AlphaFoldDB" id="F6BGU0"/>
<keyword evidence="3" id="KW-0812">Transmembrane</keyword>
<feature type="transmembrane region" description="Helical" evidence="3">
    <location>
        <begin position="6"/>
        <end position="26"/>
    </location>
</feature>
<dbReference type="PANTHER" id="PTHR10434:SF40">
    <property type="entry name" value="1-ACYL-SN-GLYCEROL-3-PHOSPHATE ACYLTRANSFERASE"/>
    <property type="match status" value="1"/>
</dbReference>